<dbReference type="InterPro" id="IPR036412">
    <property type="entry name" value="HAD-like_sf"/>
</dbReference>
<keyword evidence="2" id="KW-1185">Reference proteome</keyword>
<sequence>MTSTSLTPTRADAVIIDYNGVLGRQPTSAMWTRLADLAEWPSGQVASFQDAFWAPREAYDSGGLSDLAYWAKVLGHHPGAWWLRTLRTADTAMWIRTDDRVLDILRRARATGLPMVLLSNAPAYLSNVLDATGWRRELMADALYSARLGLCKPHPAAYEHALTATGITDPGRVLFIDDREDNCQAAAELGLRTLHYTGQPADLAEQLLSVGPASVRPTAAPRGTSR</sequence>
<dbReference type="SUPFAM" id="SSF56784">
    <property type="entry name" value="HAD-like"/>
    <property type="match status" value="1"/>
</dbReference>
<dbReference type="Pfam" id="PF00702">
    <property type="entry name" value="Hydrolase"/>
    <property type="match status" value="1"/>
</dbReference>
<dbReference type="Gene3D" id="3.40.50.1000">
    <property type="entry name" value="HAD superfamily/HAD-like"/>
    <property type="match status" value="1"/>
</dbReference>
<dbReference type="Proteomes" id="UP000053260">
    <property type="component" value="Unassembled WGS sequence"/>
</dbReference>
<protein>
    <submittedName>
        <fullName evidence="1">Hydrolase</fullName>
    </submittedName>
</protein>
<gene>
    <name evidence="1" type="ORF">AQJ91_42320</name>
</gene>
<dbReference type="NCBIfam" id="TIGR01509">
    <property type="entry name" value="HAD-SF-IA-v3"/>
    <property type="match status" value="1"/>
</dbReference>
<evidence type="ECO:0000313" key="2">
    <source>
        <dbReference type="Proteomes" id="UP000053260"/>
    </source>
</evidence>
<name>A0A101UQX1_9ACTN</name>
<reference evidence="1 2" key="1">
    <citation type="submission" date="2015-10" db="EMBL/GenBank/DDBJ databases">
        <title>Draft genome sequence of Streptomyces sp. RV15, isolated from a marine sponge.</title>
        <authorList>
            <person name="Ruckert C."/>
            <person name="Abdelmohsen U.R."/>
            <person name="Winkler A."/>
            <person name="Hentschel U."/>
            <person name="Kalinowski J."/>
            <person name="Kampfer P."/>
            <person name="Glaeser S."/>
        </authorList>
    </citation>
    <scope>NUCLEOTIDE SEQUENCE [LARGE SCALE GENOMIC DNA]</scope>
    <source>
        <strain evidence="1 2">RV15</strain>
    </source>
</reference>
<dbReference type="OrthoDB" id="9797415at2"/>
<dbReference type="AlphaFoldDB" id="A0A101UQX1"/>
<dbReference type="RefSeq" id="WP_067033551.1">
    <property type="nucleotide sequence ID" value="NZ_KQ949120.1"/>
</dbReference>
<dbReference type="STRING" id="909626.AQJ91_42320"/>
<dbReference type="InterPro" id="IPR006439">
    <property type="entry name" value="HAD-SF_hydro_IA"/>
</dbReference>
<dbReference type="InterPro" id="IPR023214">
    <property type="entry name" value="HAD_sf"/>
</dbReference>
<dbReference type="PANTHER" id="PTHR43611:SF3">
    <property type="entry name" value="FLAVIN MONONUCLEOTIDE HYDROLASE 1, CHLOROPLATIC"/>
    <property type="match status" value="1"/>
</dbReference>
<dbReference type="CDD" id="cd02603">
    <property type="entry name" value="HAD_sEH-N_like"/>
    <property type="match status" value="1"/>
</dbReference>
<dbReference type="EMBL" id="LMXB01000118">
    <property type="protein sequence ID" value="KUO15198.1"/>
    <property type="molecule type" value="Genomic_DNA"/>
</dbReference>
<accession>A0A101UQX1</accession>
<dbReference type="GO" id="GO:0016787">
    <property type="term" value="F:hydrolase activity"/>
    <property type="evidence" value="ECO:0007669"/>
    <property type="project" value="UniProtKB-KW"/>
</dbReference>
<proteinExistence type="predicted"/>
<keyword evidence="1" id="KW-0378">Hydrolase</keyword>
<evidence type="ECO:0000313" key="1">
    <source>
        <dbReference type="EMBL" id="KUO15198.1"/>
    </source>
</evidence>
<organism evidence="1 2">
    <name type="scientific">Streptomyces dysideae</name>
    <dbReference type="NCBI Taxonomy" id="909626"/>
    <lineage>
        <taxon>Bacteria</taxon>
        <taxon>Bacillati</taxon>
        <taxon>Actinomycetota</taxon>
        <taxon>Actinomycetes</taxon>
        <taxon>Kitasatosporales</taxon>
        <taxon>Streptomycetaceae</taxon>
        <taxon>Streptomyces</taxon>
    </lineage>
</organism>
<comment type="caution">
    <text evidence="1">The sequence shown here is derived from an EMBL/GenBank/DDBJ whole genome shotgun (WGS) entry which is preliminary data.</text>
</comment>
<dbReference type="PANTHER" id="PTHR43611">
    <property type="entry name" value="ALPHA-D-GLUCOSE 1-PHOSPHATE PHOSPHATASE"/>
    <property type="match status" value="1"/>
</dbReference>